<evidence type="ECO:0000313" key="2">
    <source>
        <dbReference type="Proteomes" id="UP001154312"/>
    </source>
</evidence>
<organism evidence="1 2">
    <name type="scientific">Pelotomaculum isophthalicicum JI</name>
    <dbReference type="NCBI Taxonomy" id="947010"/>
    <lineage>
        <taxon>Bacteria</taxon>
        <taxon>Bacillati</taxon>
        <taxon>Bacillota</taxon>
        <taxon>Clostridia</taxon>
        <taxon>Eubacteriales</taxon>
        <taxon>Desulfotomaculaceae</taxon>
        <taxon>Pelotomaculum</taxon>
    </lineage>
</organism>
<dbReference type="AlphaFoldDB" id="A0A9X4GZH8"/>
<reference evidence="1" key="1">
    <citation type="submission" date="2022-02" db="EMBL/GenBank/DDBJ databases">
        <authorList>
            <person name="Leng L."/>
        </authorList>
    </citation>
    <scope>NUCLEOTIDE SEQUENCE</scope>
    <source>
        <strain evidence="1">JI</strain>
    </source>
</reference>
<protein>
    <submittedName>
        <fullName evidence="1">Uncharacterized protein</fullName>
    </submittedName>
</protein>
<comment type="caution">
    <text evidence="1">The sequence shown here is derived from an EMBL/GenBank/DDBJ whole genome shotgun (WGS) entry which is preliminary data.</text>
</comment>
<evidence type="ECO:0000313" key="1">
    <source>
        <dbReference type="EMBL" id="MDF9408812.1"/>
    </source>
</evidence>
<dbReference type="Proteomes" id="UP001154312">
    <property type="component" value="Unassembled WGS sequence"/>
</dbReference>
<gene>
    <name evidence="1" type="ORF">L7E55_10675</name>
</gene>
<name>A0A9X4GZH8_9FIRM</name>
<accession>A0A9X4GZH8</accession>
<proteinExistence type="predicted"/>
<keyword evidence="2" id="KW-1185">Reference proteome</keyword>
<sequence length="168" mass="18850">MPHHTCGGKPASGGYSVIDKEGNYKESKVYGPYDPKEGKKDVGHVERQFMSDAEGPLKTDMADDKKFGDDVLALVEIHQWFTPCSGGKGCTTFLDQKVQELNGEYNEVRVSGRLSAEYLYSQLSETHPKKAKKEFITDIDDDTDYMELDDELSKKKSMIMHNNPGEFG</sequence>
<dbReference type="RefSeq" id="WP_277444213.1">
    <property type="nucleotide sequence ID" value="NZ_JAKOAV010000019.1"/>
</dbReference>
<dbReference type="EMBL" id="JAKOAV010000019">
    <property type="protein sequence ID" value="MDF9408812.1"/>
    <property type="molecule type" value="Genomic_DNA"/>
</dbReference>